<evidence type="ECO:0000256" key="1">
    <source>
        <dbReference type="SAM" id="SignalP"/>
    </source>
</evidence>
<dbReference type="Proteomes" id="UP001374803">
    <property type="component" value="Chromosome"/>
</dbReference>
<gene>
    <name evidence="3" type="ORF">LVJ94_21055</name>
</gene>
<evidence type="ECO:0000259" key="2">
    <source>
        <dbReference type="Pfam" id="PF22036"/>
    </source>
</evidence>
<dbReference type="InterPro" id="IPR012674">
    <property type="entry name" value="Calycin"/>
</dbReference>
<reference evidence="3" key="1">
    <citation type="submission" date="2021-12" db="EMBL/GenBank/DDBJ databases">
        <title>Discovery of the Pendulisporaceae a myxobacterial family with distinct sporulation behavior and unique specialized metabolism.</title>
        <authorList>
            <person name="Garcia R."/>
            <person name="Popoff A."/>
            <person name="Bader C.D."/>
            <person name="Loehr J."/>
            <person name="Walesch S."/>
            <person name="Walt C."/>
            <person name="Boldt J."/>
            <person name="Bunk B."/>
            <person name="Haeckl F.J.F.P.J."/>
            <person name="Gunesch A.P."/>
            <person name="Birkelbach J."/>
            <person name="Nuebel U."/>
            <person name="Pietschmann T."/>
            <person name="Bach T."/>
            <person name="Mueller R."/>
        </authorList>
    </citation>
    <scope>NUCLEOTIDE SEQUENCE</scope>
    <source>
        <strain evidence="3">MSr11367</strain>
    </source>
</reference>
<feature type="signal peptide" evidence="1">
    <location>
        <begin position="1"/>
        <end position="19"/>
    </location>
</feature>
<keyword evidence="1" id="KW-0732">Signal</keyword>
<evidence type="ECO:0000313" key="4">
    <source>
        <dbReference type="Proteomes" id="UP001374803"/>
    </source>
</evidence>
<dbReference type="Pfam" id="PF22036">
    <property type="entry name" value="MoaF_like"/>
    <property type="match status" value="1"/>
</dbReference>
<protein>
    <recommendedName>
        <fullName evidence="2">MoaF-like domain-containing protein</fullName>
    </recommendedName>
</protein>
<organism evidence="3 4">
    <name type="scientific">Pendulispora rubella</name>
    <dbReference type="NCBI Taxonomy" id="2741070"/>
    <lineage>
        <taxon>Bacteria</taxon>
        <taxon>Pseudomonadati</taxon>
        <taxon>Myxococcota</taxon>
        <taxon>Myxococcia</taxon>
        <taxon>Myxococcales</taxon>
        <taxon>Sorangiineae</taxon>
        <taxon>Pendulisporaceae</taxon>
        <taxon>Pendulispora</taxon>
    </lineage>
</organism>
<dbReference type="RefSeq" id="WP_394839378.1">
    <property type="nucleotide sequence ID" value="NZ_CP089929.1"/>
</dbReference>
<sequence length="152" mass="16660">MDFQRIACAAALCFALAPAAGCGGSARVGLAGKNFYATWDNGRKFLLEFGPDGKTQRYTGVVGKSNNETVDIETVAVAPDIYMVSWVESDGFTVTRVDNLATMTSQAYWSWDEKGRRVGKLHAGKLEPTTMTRERLFHENPALESNPPDPPR</sequence>
<keyword evidence="4" id="KW-1185">Reference proteome</keyword>
<name>A0ABZ2LKQ5_9BACT</name>
<dbReference type="InterPro" id="IPR053892">
    <property type="entry name" value="MoaF-like"/>
</dbReference>
<dbReference type="Gene3D" id="2.40.128.20">
    <property type="match status" value="1"/>
</dbReference>
<feature type="chain" id="PRO_5047117788" description="MoaF-like domain-containing protein" evidence="1">
    <location>
        <begin position="20"/>
        <end position="152"/>
    </location>
</feature>
<dbReference type="EMBL" id="CP089983">
    <property type="protein sequence ID" value="WXB09705.1"/>
    <property type="molecule type" value="Genomic_DNA"/>
</dbReference>
<feature type="domain" description="MoaF-like" evidence="2">
    <location>
        <begin position="31"/>
        <end position="113"/>
    </location>
</feature>
<proteinExistence type="predicted"/>
<accession>A0ABZ2LKQ5</accession>
<evidence type="ECO:0000313" key="3">
    <source>
        <dbReference type="EMBL" id="WXB09705.1"/>
    </source>
</evidence>